<keyword evidence="8" id="KW-1185">Reference proteome</keyword>
<dbReference type="SUPFAM" id="SSF52540">
    <property type="entry name" value="P-loop containing nucleoside triphosphate hydrolases"/>
    <property type="match status" value="1"/>
</dbReference>
<dbReference type="Pfam" id="PF00005">
    <property type="entry name" value="ABC_tran"/>
    <property type="match status" value="1"/>
</dbReference>
<dbReference type="Gene3D" id="3.40.50.300">
    <property type="entry name" value="P-loop containing nucleotide triphosphate hydrolases"/>
    <property type="match status" value="1"/>
</dbReference>
<dbReference type="RefSeq" id="WP_074198981.1">
    <property type="nucleotide sequence ID" value="NZ_FSQZ01000001.1"/>
</dbReference>
<evidence type="ECO:0000256" key="2">
    <source>
        <dbReference type="ARBA" id="ARBA00022448"/>
    </source>
</evidence>
<evidence type="ECO:0000313" key="7">
    <source>
        <dbReference type="EMBL" id="SIN62366.1"/>
    </source>
</evidence>
<dbReference type="SMART" id="SM00382">
    <property type="entry name" value="AAA"/>
    <property type="match status" value="1"/>
</dbReference>
<dbReference type="InterPro" id="IPR052156">
    <property type="entry name" value="BCAA_Transport_ATP-bd_LivF"/>
</dbReference>
<dbReference type="Proteomes" id="UP000185093">
    <property type="component" value="Unassembled WGS sequence"/>
</dbReference>
<dbReference type="InterPro" id="IPR017871">
    <property type="entry name" value="ABC_transporter-like_CS"/>
</dbReference>
<keyword evidence="4 7" id="KW-0067">ATP-binding</keyword>
<evidence type="ECO:0000259" key="6">
    <source>
        <dbReference type="PROSITE" id="PS50893"/>
    </source>
</evidence>
<dbReference type="EMBL" id="FSQZ01000001">
    <property type="protein sequence ID" value="SIN62366.1"/>
    <property type="molecule type" value="Genomic_DNA"/>
</dbReference>
<sequence>MSELLIVEDIVVTYGAVQALKGVSLRIHEGQTVAVLGANGAGKSTMLKSISKIVPLKSGKIYYQGKDLSLISPHDLAYLGISHVPEGRRVFPTLTVEENLNLGAYGSRKRLSQGEIEAEKKWIFELFPVLYERKNQLAGTLSGGEQQMLAIGRGLISKPTLLLLDEPSLGLAPILVKEIFNAIKKIHEERGVSILLVEQNAKKALAEADYAYILETGKISIEGPAHELANDERVKAAYLGGSALDKKASAQNIKDESEAEEK</sequence>
<name>A0ABY1JAU0_9BACT</name>
<comment type="caution">
    <text evidence="7">The sequence shown here is derived from an EMBL/GenBank/DDBJ whole genome shotgun (WGS) entry which is preliminary data.</text>
</comment>
<feature type="domain" description="ABC transporter" evidence="6">
    <location>
        <begin position="5"/>
        <end position="241"/>
    </location>
</feature>
<proteinExistence type="inferred from homology"/>
<dbReference type="PROSITE" id="PS50893">
    <property type="entry name" value="ABC_TRANSPORTER_2"/>
    <property type="match status" value="1"/>
</dbReference>
<evidence type="ECO:0000256" key="3">
    <source>
        <dbReference type="ARBA" id="ARBA00022741"/>
    </source>
</evidence>
<dbReference type="GO" id="GO:0005524">
    <property type="term" value="F:ATP binding"/>
    <property type="evidence" value="ECO:0007669"/>
    <property type="project" value="UniProtKB-KW"/>
</dbReference>
<keyword evidence="2" id="KW-0813">Transport</keyword>
<dbReference type="InterPro" id="IPR027417">
    <property type="entry name" value="P-loop_NTPase"/>
</dbReference>
<dbReference type="CDD" id="cd03224">
    <property type="entry name" value="ABC_TM1139_LivF_branched"/>
    <property type="match status" value="1"/>
</dbReference>
<evidence type="ECO:0000256" key="4">
    <source>
        <dbReference type="ARBA" id="ARBA00022840"/>
    </source>
</evidence>
<comment type="similarity">
    <text evidence="1">Belongs to the ABC transporter superfamily.</text>
</comment>
<dbReference type="PIRSF" id="PIRSF039137">
    <property type="entry name" value="ABC_branched_ATPase"/>
    <property type="match status" value="1"/>
</dbReference>
<reference evidence="7 8" key="1">
    <citation type="submission" date="2016-11" db="EMBL/GenBank/DDBJ databases">
        <authorList>
            <person name="Varghese N."/>
            <person name="Submissions S."/>
        </authorList>
    </citation>
    <scope>NUCLEOTIDE SEQUENCE [LARGE SCALE GENOMIC DNA]</scope>
    <source>
        <strain evidence="7 8">DSM 20664</strain>
    </source>
</reference>
<dbReference type="PROSITE" id="PS00211">
    <property type="entry name" value="ABC_TRANSPORTER_1"/>
    <property type="match status" value="1"/>
</dbReference>
<dbReference type="PANTHER" id="PTHR43820">
    <property type="entry name" value="HIGH-AFFINITY BRANCHED-CHAIN AMINO ACID TRANSPORT ATP-BINDING PROTEIN LIVF"/>
    <property type="match status" value="1"/>
</dbReference>
<dbReference type="InterPro" id="IPR030660">
    <property type="entry name" value="ABC_branched_ATPase_LivF/BraG"/>
</dbReference>
<dbReference type="InterPro" id="IPR003439">
    <property type="entry name" value="ABC_transporter-like_ATP-bd"/>
</dbReference>
<evidence type="ECO:0000256" key="5">
    <source>
        <dbReference type="ARBA" id="ARBA00022970"/>
    </source>
</evidence>
<dbReference type="PANTHER" id="PTHR43820:SF4">
    <property type="entry name" value="HIGH-AFFINITY BRANCHED-CHAIN AMINO ACID TRANSPORT ATP-BINDING PROTEIN LIVF"/>
    <property type="match status" value="1"/>
</dbReference>
<keyword evidence="5" id="KW-0029">Amino-acid transport</keyword>
<keyword evidence="3" id="KW-0547">Nucleotide-binding</keyword>
<dbReference type="InterPro" id="IPR003593">
    <property type="entry name" value="AAA+_ATPase"/>
</dbReference>
<evidence type="ECO:0000256" key="1">
    <source>
        <dbReference type="ARBA" id="ARBA00005417"/>
    </source>
</evidence>
<gene>
    <name evidence="7" type="ORF">SAMN05444368_0144</name>
</gene>
<evidence type="ECO:0000313" key="8">
    <source>
        <dbReference type="Proteomes" id="UP000185093"/>
    </source>
</evidence>
<protein>
    <submittedName>
        <fullName evidence="7">Amino acid/amide ABC transporter ATP-binding protein 2, HAAT family</fullName>
    </submittedName>
</protein>
<organism evidence="7 8">
    <name type="scientific">Acetomicrobium flavidum</name>
    <dbReference type="NCBI Taxonomy" id="49896"/>
    <lineage>
        <taxon>Bacteria</taxon>
        <taxon>Thermotogati</taxon>
        <taxon>Synergistota</taxon>
        <taxon>Synergistia</taxon>
        <taxon>Synergistales</taxon>
        <taxon>Acetomicrobiaceae</taxon>
        <taxon>Acetomicrobium</taxon>
    </lineage>
</organism>
<accession>A0ABY1JAU0</accession>